<comment type="caution">
    <text evidence="2">The sequence shown here is derived from an EMBL/GenBank/DDBJ whole genome shotgun (WGS) entry which is preliminary data.</text>
</comment>
<dbReference type="EMBL" id="JAINDJ010000002">
    <property type="protein sequence ID" value="KAG9458496.1"/>
    <property type="molecule type" value="Genomic_DNA"/>
</dbReference>
<proteinExistence type="predicted"/>
<dbReference type="Proteomes" id="UP000825729">
    <property type="component" value="Unassembled WGS sequence"/>
</dbReference>
<sequence>MSSQTDPFRRTPCFVFRFRLQNFPATRRRKYSRFSVHSLRKREFIMNPANNAAEERISPRLPTNRMKKSWSTDSLSSQSGPRSCVCAPTQHVGSFRCRIHRHVPTNLLPDHVKPPAATELEDG</sequence>
<gene>
    <name evidence="2" type="ORF">H6P81_003004</name>
</gene>
<keyword evidence="3" id="KW-1185">Reference proteome</keyword>
<feature type="compositionally biased region" description="Polar residues" evidence="1">
    <location>
        <begin position="69"/>
        <end position="81"/>
    </location>
</feature>
<protein>
    <submittedName>
        <fullName evidence="2">Uncharacterized protein</fullName>
    </submittedName>
</protein>
<evidence type="ECO:0000256" key="1">
    <source>
        <dbReference type="SAM" id="MobiDB-lite"/>
    </source>
</evidence>
<organism evidence="2 3">
    <name type="scientific">Aristolochia fimbriata</name>
    <name type="common">White veined hardy Dutchman's pipe vine</name>
    <dbReference type="NCBI Taxonomy" id="158543"/>
    <lineage>
        <taxon>Eukaryota</taxon>
        <taxon>Viridiplantae</taxon>
        <taxon>Streptophyta</taxon>
        <taxon>Embryophyta</taxon>
        <taxon>Tracheophyta</taxon>
        <taxon>Spermatophyta</taxon>
        <taxon>Magnoliopsida</taxon>
        <taxon>Magnoliidae</taxon>
        <taxon>Piperales</taxon>
        <taxon>Aristolochiaceae</taxon>
        <taxon>Aristolochia</taxon>
    </lineage>
</organism>
<dbReference type="PANTHER" id="PTHR33132">
    <property type="entry name" value="OSJNBB0118P14.9 PROTEIN"/>
    <property type="match status" value="1"/>
</dbReference>
<name>A0AAV7FCG4_ARIFI</name>
<dbReference type="PANTHER" id="PTHR33132:SF145">
    <property type="entry name" value="OS04G0403900 PROTEIN"/>
    <property type="match status" value="1"/>
</dbReference>
<dbReference type="AlphaFoldDB" id="A0AAV7FCG4"/>
<evidence type="ECO:0000313" key="2">
    <source>
        <dbReference type="EMBL" id="KAG9458496.1"/>
    </source>
</evidence>
<accession>A0AAV7FCG4</accession>
<feature type="region of interest" description="Disordered" evidence="1">
    <location>
        <begin position="55"/>
        <end position="83"/>
    </location>
</feature>
<reference evidence="2 3" key="1">
    <citation type="submission" date="2021-07" db="EMBL/GenBank/DDBJ databases">
        <title>The Aristolochia fimbriata genome: insights into angiosperm evolution, floral development and chemical biosynthesis.</title>
        <authorList>
            <person name="Jiao Y."/>
        </authorList>
    </citation>
    <scope>NUCLEOTIDE SEQUENCE [LARGE SCALE GENOMIC DNA]</scope>
    <source>
        <strain evidence="2">IBCAS-2021</strain>
        <tissue evidence="2">Leaf</tissue>
    </source>
</reference>
<evidence type="ECO:0000313" key="3">
    <source>
        <dbReference type="Proteomes" id="UP000825729"/>
    </source>
</evidence>